<sequence length="454" mass="49169">MPFPDSMKSESNYDFSPGEERKLVRKIDMFLLPTIWLMYLLSYMDRTNIGNAKIAGMMDDLRLTSNEYSVSLIVFFVSYVVFEVPSNLILSRTRPSIFLPTIMFLWGGITCCMAAVHNFRQLVALRFVVGIFEAGFAPGILLILSSWYKKNEQSKRFGVYISAAVLSGAFGGILAGAITGGLDGAHGIAGWRWLFIVEGVATCGWSVISAFLLLDFPATSRKLSARERALAVRRLTSDNVAAETEDEVHLGPLRAFLESVRNWRTWLMVVGYMTIVGSSTLSYFYPTLVADLGYTSHMAQYMVVPIYATSFLAVVLSAILLDRLPTHRGAAIALWLLLSTCCSIAIACLPQLLTARYVLLCLMAAGLWSANALALSYASAAFGRASRSREVRGVSLALVNALGNLAQIYGAYLFPAAGAGADAAARGHVMGFAVVSGMCGVGVVVYAGAQAVVR</sequence>
<feature type="transmembrane region" description="Helical" evidence="6">
    <location>
        <begin position="123"/>
        <end position="145"/>
    </location>
</feature>
<dbReference type="InterPro" id="IPR036259">
    <property type="entry name" value="MFS_trans_sf"/>
</dbReference>
<feature type="transmembrane region" description="Helical" evidence="6">
    <location>
        <begin position="68"/>
        <end position="90"/>
    </location>
</feature>
<feature type="transmembrane region" description="Helical" evidence="6">
    <location>
        <begin position="333"/>
        <end position="353"/>
    </location>
</feature>
<dbReference type="Proteomes" id="UP001521184">
    <property type="component" value="Unassembled WGS sequence"/>
</dbReference>
<feature type="transmembrane region" description="Helical" evidence="6">
    <location>
        <begin position="429"/>
        <end position="449"/>
    </location>
</feature>
<evidence type="ECO:0000313" key="9">
    <source>
        <dbReference type="Proteomes" id="UP001521184"/>
    </source>
</evidence>
<protein>
    <recommendedName>
        <fullName evidence="7">Major facilitator superfamily (MFS) profile domain-containing protein</fullName>
    </recommendedName>
</protein>
<comment type="caution">
    <text evidence="8">The sequence shown here is derived from an EMBL/GenBank/DDBJ whole genome shotgun (WGS) entry which is preliminary data.</text>
</comment>
<feature type="transmembrane region" description="Helical" evidence="6">
    <location>
        <begin position="190"/>
        <end position="214"/>
    </location>
</feature>
<feature type="transmembrane region" description="Helical" evidence="6">
    <location>
        <begin position="157"/>
        <end position="178"/>
    </location>
</feature>
<accession>A0ABR3TW71</accession>
<evidence type="ECO:0000256" key="6">
    <source>
        <dbReference type="SAM" id="Phobius"/>
    </source>
</evidence>
<feature type="transmembrane region" description="Helical" evidence="6">
    <location>
        <begin position="97"/>
        <end position="117"/>
    </location>
</feature>
<feature type="domain" description="Major facilitator superfamily (MFS) profile" evidence="7">
    <location>
        <begin position="31"/>
        <end position="454"/>
    </location>
</feature>
<evidence type="ECO:0000256" key="2">
    <source>
        <dbReference type="ARBA" id="ARBA00022448"/>
    </source>
</evidence>
<keyword evidence="3 6" id="KW-0812">Transmembrane</keyword>
<dbReference type="Pfam" id="PF07690">
    <property type="entry name" value="MFS_1"/>
    <property type="match status" value="1"/>
</dbReference>
<dbReference type="InterPro" id="IPR020846">
    <property type="entry name" value="MFS_dom"/>
</dbReference>
<evidence type="ECO:0000256" key="5">
    <source>
        <dbReference type="ARBA" id="ARBA00023136"/>
    </source>
</evidence>
<dbReference type="EMBL" id="JAKEKT020000017">
    <property type="protein sequence ID" value="KAL1646016.1"/>
    <property type="molecule type" value="Genomic_DNA"/>
</dbReference>
<feature type="transmembrane region" description="Helical" evidence="6">
    <location>
        <begin position="394"/>
        <end position="417"/>
    </location>
</feature>
<keyword evidence="9" id="KW-1185">Reference proteome</keyword>
<name>A0ABR3TW71_9PEZI</name>
<evidence type="ECO:0000313" key="8">
    <source>
        <dbReference type="EMBL" id="KAL1646016.1"/>
    </source>
</evidence>
<dbReference type="PANTHER" id="PTHR43791:SF38">
    <property type="entry name" value="MAJOR FACILITATOR SUPERFAMILY (MFS) PROFILE DOMAIN-CONTAINING PROTEIN"/>
    <property type="match status" value="1"/>
</dbReference>
<dbReference type="PROSITE" id="PS50850">
    <property type="entry name" value="MFS"/>
    <property type="match status" value="1"/>
</dbReference>
<feature type="transmembrane region" description="Helical" evidence="6">
    <location>
        <begin position="266"/>
        <end position="286"/>
    </location>
</feature>
<gene>
    <name evidence="8" type="ORF">SLS58_003436</name>
</gene>
<keyword evidence="5 6" id="KW-0472">Membrane</keyword>
<feature type="transmembrane region" description="Helical" evidence="6">
    <location>
        <begin position="359"/>
        <end position="382"/>
    </location>
</feature>
<dbReference type="SUPFAM" id="SSF103473">
    <property type="entry name" value="MFS general substrate transporter"/>
    <property type="match status" value="1"/>
</dbReference>
<evidence type="ECO:0000259" key="7">
    <source>
        <dbReference type="PROSITE" id="PS50850"/>
    </source>
</evidence>
<reference evidence="8 9" key="1">
    <citation type="journal article" date="2023" name="Plant Dis.">
        <title>First Report of Diplodia intermedia Causing Canker and Dieback Diseases on Apple Trees in Canada.</title>
        <authorList>
            <person name="Ellouze W."/>
            <person name="Ilyukhin E."/>
            <person name="Sulman M."/>
            <person name="Ali S."/>
        </authorList>
    </citation>
    <scope>NUCLEOTIDE SEQUENCE [LARGE SCALE GENOMIC DNA]</scope>
    <source>
        <strain evidence="8 9">M45-28</strain>
    </source>
</reference>
<dbReference type="Gene3D" id="1.20.1250.20">
    <property type="entry name" value="MFS general substrate transporter like domains"/>
    <property type="match status" value="2"/>
</dbReference>
<dbReference type="PANTHER" id="PTHR43791">
    <property type="entry name" value="PERMEASE-RELATED"/>
    <property type="match status" value="1"/>
</dbReference>
<evidence type="ECO:0000256" key="3">
    <source>
        <dbReference type="ARBA" id="ARBA00022692"/>
    </source>
</evidence>
<feature type="transmembrane region" description="Helical" evidence="6">
    <location>
        <begin position="298"/>
        <end position="321"/>
    </location>
</feature>
<dbReference type="InterPro" id="IPR011701">
    <property type="entry name" value="MFS"/>
</dbReference>
<keyword evidence="4 6" id="KW-1133">Transmembrane helix</keyword>
<evidence type="ECO:0000256" key="1">
    <source>
        <dbReference type="ARBA" id="ARBA00004141"/>
    </source>
</evidence>
<comment type="subcellular location">
    <subcellularLocation>
        <location evidence="1">Membrane</location>
        <topology evidence="1">Multi-pass membrane protein</topology>
    </subcellularLocation>
</comment>
<evidence type="ECO:0000256" key="4">
    <source>
        <dbReference type="ARBA" id="ARBA00022989"/>
    </source>
</evidence>
<organism evidence="8 9">
    <name type="scientific">Diplodia intermedia</name>
    <dbReference type="NCBI Taxonomy" id="856260"/>
    <lineage>
        <taxon>Eukaryota</taxon>
        <taxon>Fungi</taxon>
        <taxon>Dikarya</taxon>
        <taxon>Ascomycota</taxon>
        <taxon>Pezizomycotina</taxon>
        <taxon>Dothideomycetes</taxon>
        <taxon>Dothideomycetes incertae sedis</taxon>
        <taxon>Botryosphaeriales</taxon>
        <taxon>Botryosphaeriaceae</taxon>
        <taxon>Diplodia</taxon>
    </lineage>
</organism>
<keyword evidence="2" id="KW-0813">Transport</keyword>
<proteinExistence type="predicted"/>